<proteinExistence type="inferred from homology"/>
<name>A0A1H4EW65_9FLAO</name>
<evidence type="ECO:0000313" key="5">
    <source>
        <dbReference type="EMBL" id="SEA89274.1"/>
    </source>
</evidence>
<dbReference type="InterPro" id="IPR029044">
    <property type="entry name" value="Nucleotide-diphossugar_trans"/>
</dbReference>
<dbReference type="GO" id="GO:0016757">
    <property type="term" value="F:glycosyltransferase activity"/>
    <property type="evidence" value="ECO:0007669"/>
    <property type="project" value="UniProtKB-KW"/>
</dbReference>
<organism evidence="5 6">
    <name type="scientific">Flavobacterium gillisiae</name>
    <dbReference type="NCBI Taxonomy" id="150146"/>
    <lineage>
        <taxon>Bacteria</taxon>
        <taxon>Pseudomonadati</taxon>
        <taxon>Bacteroidota</taxon>
        <taxon>Flavobacteriia</taxon>
        <taxon>Flavobacteriales</taxon>
        <taxon>Flavobacteriaceae</taxon>
        <taxon>Flavobacterium</taxon>
    </lineage>
</organism>
<evidence type="ECO:0000256" key="1">
    <source>
        <dbReference type="ARBA" id="ARBA00006739"/>
    </source>
</evidence>
<sequence length="514" mass="59577">MVVVYHQSNAVTKVVPPSKELLVVDKNKSIAQSILFFASQFPNSKIVWCHDSLEDNLNLNEISSLFHHNKMMLSYGLEQTNFLGNSIGYVEESPFININKKVRYPSWLMSVDVGVIHASVINHISKKIQLDKKFDYFLNSVAKLGMFYGLFCYSEPQLLVNKTTEIKLTKASSYELFRFVKQHYKKRWSVLLFLNLLVFEKRFLILPFLFSWGYRSRKKPLLNFDVIPVQSTLKVVEKKTIDVIIPTIGRKKYLYNVLQDLAKQTHLPVNVIIAEQNPQQGSVSELDYLTSEKWPFTIKHTFTHQAGACNARNVALGQVESEWVFLADDDIVFDPSFFEKAIALAQQYQVSVFTTSCLLVNQKQEYTLIHQSGIFGSGNSFVKTASLQKIRFDEALEFGYGEDTDFGMQLRNQGHDVIYFPDLKITHLKAPMGGFRIKVKQLWENEVLLPKPSPTMMYVLLKHYTTQQLRSYKLVLFLKLLKKESVLNYFNFCNSFQKKWVVSQYWANKIKHEK</sequence>
<feature type="domain" description="Glycosyltransferase 2-like" evidence="4">
    <location>
        <begin position="243"/>
        <end position="365"/>
    </location>
</feature>
<reference evidence="6" key="1">
    <citation type="submission" date="2016-10" db="EMBL/GenBank/DDBJ databases">
        <authorList>
            <person name="Varghese N."/>
            <person name="Submissions S."/>
        </authorList>
    </citation>
    <scope>NUCLEOTIDE SEQUENCE [LARGE SCALE GENOMIC DNA]</scope>
    <source>
        <strain evidence="6">DSM 22376</strain>
    </source>
</reference>
<dbReference type="Gene3D" id="3.90.550.10">
    <property type="entry name" value="Spore Coat Polysaccharide Biosynthesis Protein SpsA, Chain A"/>
    <property type="match status" value="1"/>
</dbReference>
<keyword evidence="2" id="KW-0328">Glycosyltransferase</keyword>
<dbReference type="InterPro" id="IPR001173">
    <property type="entry name" value="Glyco_trans_2-like"/>
</dbReference>
<accession>A0A1H4EW65</accession>
<comment type="similarity">
    <text evidence="1">Belongs to the glycosyltransferase 2 family.</text>
</comment>
<dbReference type="STRING" id="150146.SAMN05443667_11129"/>
<dbReference type="AlphaFoldDB" id="A0A1H4EW65"/>
<dbReference type="CDD" id="cd00761">
    <property type="entry name" value="Glyco_tranf_GTA_type"/>
    <property type="match status" value="1"/>
</dbReference>
<dbReference type="SUPFAM" id="SSF53448">
    <property type="entry name" value="Nucleotide-diphospho-sugar transferases"/>
    <property type="match status" value="1"/>
</dbReference>
<dbReference type="Proteomes" id="UP000198951">
    <property type="component" value="Unassembled WGS sequence"/>
</dbReference>
<dbReference type="PANTHER" id="PTHR43179:SF12">
    <property type="entry name" value="GALACTOFURANOSYLTRANSFERASE GLFT2"/>
    <property type="match status" value="1"/>
</dbReference>
<dbReference type="PANTHER" id="PTHR43179">
    <property type="entry name" value="RHAMNOSYLTRANSFERASE WBBL"/>
    <property type="match status" value="1"/>
</dbReference>
<keyword evidence="6" id="KW-1185">Reference proteome</keyword>
<protein>
    <submittedName>
        <fullName evidence="5">Glycosyltransferase, GT2 family</fullName>
    </submittedName>
</protein>
<dbReference type="OrthoDB" id="1326385at2"/>
<evidence type="ECO:0000256" key="3">
    <source>
        <dbReference type="ARBA" id="ARBA00022679"/>
    </source>
</evidence>
<gene>
    <name evidence="5" type="ORF">SAMN05443667_11129</name>
</gene>
<dbReference type="Pfam" id="PF00535">
    <property type="entry name" value="Glycos_transf_2"/>
    <property type="match status" value="1"/>
</dbReference>
<keyword evidence="3 5" id="KW-0808">Transferase</keyword>
<dbReference type="EMBL" id="FNRD01000011">
    <property type="protein sequence ID" value="SEA89274.1"/>
    <property type="molecule type" value="Genomic_DNA"/>
</dbReference>
<evidence type="ECO:0000256" key="2">
    <source>
        <dbReference type="ARBA" id="ARBA00022676"/>
    </source>
</evidence>
<evidence type="ECO:0000313" key="6">
    <source>
        <dbReference type="Proteomes" id="UP000198951"/>
    </source>
</evidence>
<evidence type="ECO:0000259" key="4">
    <source>
        <dbReference type="Pfam" id="PF00535"/>
    </source>
</evidence>